<reference evidence="2" key="1">
    <citation type="submission" date="2021-01" db="EMBL/GenBank/DDBJ databases">
        <authorList>
            <person name="Corre E."/>
            <person name="Pelletier E."/>
            <person name="Niang G."/>
            <person name="Scheremetjew M."/>
            <person name="Finn R."/>
            <person name="Kale V."/>
            <person name="Holt S."/>
            <person name="Cochrane G."/>
            <person name="Meng A."/>
            <person name="Brown T."/>
            <person name="Cohen L."/>
        </authorList>
    </citation>
    <scope>NUCLEOTIDE SEQUENCE</scope>
    <source>
        <strain evidence="2">CCMP325</strain>
    </source>
</reference>
<organism evidence="2">
    <name type="scientific">Hanusia phi</name>
    <dbReference type="NCBI Taxonomy" id="3032"/>
    <lineage>
        <taxon>Eukaryota</taxon>
        <taxon>Cryptophyceae</taxon>
        <taxon>Pyrenomonadales</taxon>
        <taxon>Geminigeraceae</taxon>
        <taxon>Hanusia</taxon>
    </lineage>
</organism>
<gene>
    <name evidence="2" type="ORF">HPHI1048_LOCUS18283</name>
</gene>
<evidence type="ECO:0000313" key="2">
    <source>
        <dbReference type="EMBL" id="CAD8498513.1"/>
    </source>
</evidence>
<name>A0A7S0F0H8_9CRYP</name>
<sequence>MPRLSGILVGLLLSCVISITIWHRSSYRHELVSMDSSSYHDEAKEKHVYSRIQSLNDRLQTENMNLRSLLRMGREASSETEDFAEPKSTSMHGIDFRGEERRERSGYHAGRRGDLSFHGEDRAVDDLLRSAKEEADSKLGLKQESAGVKPRDAELEQDADDALEHTLKEWKYPLEAEGRPSSPRPSRRPRYSSRHRRRLRRMEARRYRRRMREAETDLRHGHPHRARRAAMDALKEHEREEELRGFVGEAVSRKPEAWKLLTKTINDDIADNVVTQRVENNMKDVVELRRDVESAKHLYEENKRLYMHDIADKGRLGLMLTIPSRDGGLKAVNHMAHKLEHELNDKERAWDRADSLENAKVDVARKLREEEIGKSLKNQQRIQKVVSPLPSSLSPLRSNVQQLRTVNSPAQQVVATPQLNSAEERGNFAPSATTSPQGFAASVAQGCEGCRQYSHSGHACASCPQPMEAVQPEGAIQHEARAPEQPTAQKPAKISSSLLSKFRVYRVPSNQLGTQDMAIRSKWEGLKRKNRLRLVGAAKDLPDQPREVSNDIVERLLKLAHAGKLKSPDEFGYVRHPISDAINSHKEDEKELRVAHDMYRERELSRRERDELHKLHQTPNVATAKEVAPRQERVAAVEPVQVKSQEHVETVHRATPSISSAPAPAREVEQVREGWKRPSAASGLWGIVSAPFNALFGDSVVHKKYLPT</sequence>
<feature type="region of interest" description="Disordered" evidence="1">
    <location>
        <begin position="134"/>
        <end position="157"/>
    </location>
</feature>
<dbReference type="AlphaFoldDB" id="A0A7S0F0H8"/>
<dbReference type="EMBL" id="HBEO01027107">
    <property type="protein sequence ID" value="CAD8498513.1"/>
    <property type="molecule type" value="Transcribed_RNA"/>
</dbReference>
<proteinExistence type="predicted"/>
<accession>A0A7S0F0H8</accession>
<protein>
    <submittedName>
        <fullName evidence="2">Uncharacterized protein</fullName>
    </submittedName>
</protein>
<feature type="region of interest" description="Disordered" evidence="1">
    <location>
        <begin position="171"/>
        <end position="204"/>
    </location>
</feature>
<evidence type="ECO:0000256" key="1">
    <source>
        <dbReference type="SAM" id="MobiDB-lite"/>
    </source>
</evidence>
<feature type="region of interest" description="Disordered" evidence="1">
    <location>
        <begin position="75"/>
        <end position="116"/>
    </location>
</feature>
<feature type="compositionally biased region" description="Basic residues" evidence="1">
    <location>
        <begin position="185"/>
        <end position="200"/>
    </location>
</feature>
<feature type="compositionally biased region" description="Basic and acidic residues" evidence="1">
    <location>
        <begin position="94"/>
        <end position="116"/>
    </location>
</feature>
<dbReference type="PROSITE" id="PS51257">
    <property type="entry name" value="PROKAR_LIPOPROTEIN"/>
    <property type="match status" value="1"/>
</dbReference>